<evidence type="ECO:0000313" key="1">
    <source>
        <dbReference type="EMBL" id="TLQ46304.1"/>
    </source>
</evidence>
<reference evidence="1 2" key="1">
    <citation type="submission" date="2019-05" db="EMBL/GenBank/DDBJ databases">
        <title>Streptomyces marianii sp. nov., a novel marine actinomycete from southern coast of India.</title>
        <authorList>
            <person name="Iniyan A.M."/>
            <person name="Wink J."/>
            <person name="Ramprasad E."/>
            <person name="Ramana C.V."/>
            <person name="Bunk B."/>
            <person name="Sproer C."/>
            <person name="Joseph F.-J.R.S."/>
            <person name="Vincent S.G.P."/>
        </authorList>
    </citation>
    <scope>NUCLEOTIDE SEQUENCE [LARGE SCALE GENOMIC DNA]</scope>
    <source>
        <strain evidence="1 2">ICN19</strain>
    </source>
</reference>
<dbReference type="CDD" id="cd00657">
    <property type="entry name" value="Ferritin_like"/>
    <property type="match status" value="1"/>
</dbReference>
<dbReference type="AlphaFoldDB" id="A0A5R9EE30"/>
<dbReference type="EMBL" id="VAWE01000001">
    <property type="protein sequence ID" value="TLQ46304.1"/>
    <property type="molecule type" value="Genomic_DNA"/>
</dbReference>
<proteinExistence type="predicted"/>
<name>A0A5R9EE30_9ACTN</name>
<dbReference type="Pfam" id="PF11583">
    <property type="entry name" value="AurF"/>
    <property type="match status" value="1"/>
</dbReference>
<accession>A0A5R9EE30</accession>
<gene>
    <name evidence="1" type="ORF">FEF34_27960</name>
</gene>
<keyword evidence="2" id="KW-1185">Reference proteome</keyword>
<dbReference type="InterPro" id="IPR012348">
    <property type="entry name" value="RNR-like"/>
</dbReference>
<dbReference type="InterPro" id="IPR025859">
    <property type="entry name" value="AurF/CmlI"/>
</dbReference>
<evidence type="ECO:0000313" key="2">
    <source>
        <dbReference type="Proteomes" id="UP000305921"/>
    </source>
</evidence>
<dbReference type="GO" id="GO:0016491">
    <property type="term" value="F:oxidoreductase activity"/>
    <property type="evidence" value="ECO:0007669"/>
    <property type="project" value="InterPro"/>
</dbReference>
<dbReference type="InterPro" id="IPR009078">
    <property type="entry name" value="Ferritin-like_SF"/>
</dbReference>
<protein>
    <submittedName>
        <fullName evidence="1">Ferritin-like domain-containing protein</fullName>
    </submittedName>
</protein>
<sequence length="323" mass="36592">MPGVTVTYDSRETGSAEARFVWDYGTTDERLRALYERGKAAQWNAATDIDWDAGVGLPSRTGSIDTQSPLGWSESCPVPNEQWDAFQWEFHSWMTSQFMHGEQGALLATSRLVTMAPDMDTKMFAASQVTDEARHVEAYARYVDLLGNSYAINPSLKRMLDTVVAESRWDIVFLGMQIIVEGLALAAFRLEHTRSFDPVIAQLTQLVAKDEARHVAFGLLTLQEIYGELTSRERADREEFVKEAALLMSRRFRLEEIWARLDVDVEAGTNYALQDQKMIDFRRLMFTKIVTSLAKVGLLTTGVRTHLEQLELLRTLPSRVRGS</sequence>
<dbReference type="Gene3D" id="1.10.620.20">
    <property type="entry name" value="Ribonucleotide Reductase, subunit A"/>
    <property type="match status" value="1"/>
</dbReference>
<dbReference type="SUPFAM" id="SSF47240">
    <property type="entry name" value="Ferritin-like"/>
    <property type="match status" value="1"/>
</dbReference>
<organism evidence="1 2">
    <name type="scientific">Streptomyces marianii</name>
    <dbReference type="NCBI Taxonomy" id="1817406"/>
    <lineage>
        <taxon>Bacteria</taxon>
        <taxon>Bacillati</taxon>
        <taxon>Actinomycetota</taxon>
        <taxon>Actinomycetes</taxon>
        <taxon>Kitasatosporales</taxon>
        <taxon>Streptomycetaceae</taxon>
        <taxon>Streptomyces</taxon>
    </lineage>
</organism>
<comment type="caution">
    <text evidence="1">The sequence shown here is derived from an EMBL/GenBank/DDBJ whole genome shotgun (WGS) entry which is preliminary data.</text>
</comment>
<dbReference type="OrthoDB" id="5500270at2"/>
<dbReference type="Proteomes" id="UP000305921">
    <property type="component" value="Unassembled WGS sequence"/>
</dbReference>